<dbReference type="AlphaFoldDB" id="A0A841Y8Z6"/>
<dbReference type="Pfam" id="PF00145">
    <property type="entry name" value="DNA_methylase"/>
    <property type="match status" value="1"/>
</dbReference>
<dbReference type="PROSITE" id="PS00094">
    <property type="entry name" value="C5_MTASE_1"/>
    <property type="match status" value="1"/>
</dbReference>
<keyword evidence="3 5" id="KW-0949">S-adenosyl-L-methionine</keyword>
<feature type="active site" evidence="5">
    <location>
        <position position="70"/>
    </location>
</feature>
<accession>A0A841Y8Z6</accession>
<dbReference type="EC" id="2.1.1.37" evidence="7"/>
<comment type="caution">
    <text evidence="8">The sequence shown here is derived from an EMBL/GenBank/DDBJ whole genome shotgun (WGS) entry which is preliminary data.</text>
</comment>
<dbReference type="GO" id="GO:0032259">
    <property type="term" value="P:methylation"/>
    <property type="evidence" value="ECO:0007669"/>
    <property type="project" value="UniProtKB-KW"/>
</dbReference>
<name>A0A841Y8Z6_9LIST</name>
<evidence type="ECO:0000313" key="8">
    <source>
        <dbReference type="EMBL" id="MBC1373380.1"/>
    </source>
</evidence>
<dbReference type="PRINTS" id="PR00105">
    <property type="entry name" value="C5METTRFRASE"/>
</dbReference>
<dbReference type="PANTHER" id="PTHR46098:SF1">
    <property type="entry name" value="TRNA (CYTOSINE(38)-C(5))-METHYLTRANSFERASE"/>
    <property type="match status" value="1"/>
</dbReference>
<dbReference type="RefSeq" id="WP_185377679.1">
    <property type="nucleotide sequence ID" value="NZ_JAARPL010000010.1"/>
</dbReference>
<dbReference type="InterPro" id="IPR001525">
    <property type="entry name" value="C5_MeTfrase"/>
</dbReference>
<evidence type="ECO:0000313" key="9">
    <source>
        <dbReference type="Proteomes" id="UP000591929"/>
    </source>
</evidence>
<dbReference type="InterPro" id="IPR031303">
    <property type="entry name" value="C5_meth_CS"/>
</dbReference>
<dbReference type="InterPro" id="IPR018117">
    <property type="entry name" value="C5_DNA_meth_AS"/>
</dbReference>
<dbReference type="Gene3D" id="3.40.50.150">
    <property type="entry name" value="Vaccinia Virus protein VP39"/>
    <property type="match status" value="1"/>
</dbReference>
<protein>
    <recommendedName>
        <fullName evidence="7">Cytosine-specific methyltransferase</fullName>
        <ecNumber evidence="7">2.1.1.37</ecNumber>
    </recommendedName>
</protein>
<evidence type="ECO:0000256" key="4">
    <source>
        <dbReference type="ARBA" id="ARBA00022747"/>
    </source>
</evidence>
<evidence type="ECO:0000256" key="1">
    <source>
        <dbReference type="ARBA" id="ARBA00022603"/>
    </source>
</evidence>
<keyword evidence="4" id="KW-0680">Restriction system</keyword>
<dbReference type="PROSITE" id="PS51679">
    <property type="entry name" value="SAM_MT_C5"/>
    <property type="match status" value="1"/>
</dbReference>
<organism evidence="8 9">
    <name type="scientific">Listeria booriae</name>
    <dbReference type="NCBI Taxonomy" id="1552123"/>
    <lineage>
        <taxon>Bacteria</taxon>
        <taxon>Bacillati</taxon>
        <taxon>Bacillota</taxon>
        <taxon>Bacilli</taxon>
        <taxon>Bacillales</taxon>
        <taxon>Listeriaceae</taxon>
        <taxon>Listeria</taxon>
    </lineage>
</organism>
<proteinExistence type="inferred from homology"/>
<keyword evidence="2 5" id="KW-0808">Transferase</keyword>
<dbReference type="PANTHER" id="PTHR46098">
    <property type="entry name" value="TRNA (CYTOSINE(38)-C(5))-METHYLTRANSFERASE"/>
    <property type="match status" value="1"/>
</dbReference>
<dbReference type="PROSITE" id="PS00095">
    <property type="entry name" value="C5_MTASE_2"/>
    <property type="match status" value="1"/>
</dbReference>
<evidence type="ECO:0000256" key="6">
    <source>
        <dbReference type="RuleBase" id="RU000416"/>
    </source>
</evidence>
<dbReference type="Proteomes" id="UP000591929">
    <property type="component" value="Unassembled WGS sequence"/>
</dbReference>
<dbReference type="GO" id="GO:0003886">
    <property type="term" value="F:DNA (cytosine-5-)-methyltransferase activity"/>
    <property type="evidence" value="ECO:0007669"/>
    <property type="project" value="UniProtKB-EC"/>
</dbReference>
<dbReference type="EMBL" id="JAARPL010000010">
    <property type="protein sequence ID" value="MBC1373380.1"/>
    <property type="molecule type" value="Genomic_DNA"/>
</dbReference>
<dbReference type="GO" id="GO:0009307">
    <property type="term" value="P:DNA restriction-modification system"/>
    <property type="evidence" value="ECO:0007669"/>
    <property type="project" value="UniProtKB-KW"/>
</dbReference>
<dbReference type="NCBIfam" id="TIGR00675">
    <property type="entry name" value="dcm"/>
    <property type="match status" value="1"/>
</dbReference>
<dbReference type="InterPro" id="IPR050750">
    <property type="entry name" value="C5-MTase"/>
</dbReference>
<evidence type="ECO:0000256" key="3">
    <source>
        <dbReference type="ARBA" id="ARBA00022691"/>
    </source>
</evidence>
<gene>
    <name evidence="8" type="primary">dcm</name>
    <name evidence="8" type="ORF">HB847_13455</name>
</gene>
<sequence>MIKILELFGGAGAPRKALIDLNVKHKSIDYVEIDEKAVRAYNVLYDKTIAAQSVVGYNLQPDILVHGSPCQDFSRAGNRWGGGKEDKTRSSLLFETLKIIQNMGVWKPRVVLWENVKGVLDRDMIHAFNDYLVEMETLGYTNSYQVLNAMDYGIPQKRERVYTVSILGNAKFDFSRLEQKNMRPISEFLETNVSDLYTIKIPSMLRKIEALKMPRSNTRYNRFLDVIDTHCWTISTRQDRCPNAGIIKISEQEYRYLTELEISRLMGFSDDDHAKLLTEYPNKKGKKNATLYKLYGNSIVVNVLVAIYKVLIEMGILSAEEVGFA</sequence>
<evidence type="ECO:0000256" key="5">
    <source>
        <dbReference type="PROSITE-ProRule" id="PRU01016"/>
    </source>
</evidence>
<keyword evidence="1 5" id="KW-0489">Methyltransferase</keyword>
<reference evidence="8 9" key="1">
    <citation type="submission" date="2020-03" db="EMBL/GenBank/DDBJ databases">
        <title>Soil Listeria distribution.</title>
        <authorList>
            <person name="Liao J."/>
            <person name="Wiedmann M."/>
        </authorList>
    </citation>
    <scope>NUCLEOTIDE SEQUENCE [LARGE SCALE GENOMIC DNA]</scope>
    <source>
        <strain evidence="8 9">FSL L7-1681</strain>
    </source>
</reference>
<dbReference type="InterPro" id="IPR029063">
    <property type="entry name" value="SAM-dependent_MTases_sf"/>
</dbReference>
<comment type="catalytic activity">
    <reaction evidence="7">
        <text>a 2'-deoxycytidine in DNA + S-adenosyl-L-methionine = a 5-methyl-2'-deoxycytidine in DNA + S-adenosyl-L-homocysteine + H(+)</text>
        <dbReference type="Rhea" id="RHEA:13681"/>
        <dbReference type="Rhea" id="RHEA-COMP:11369"/>
        <dbReference type="Rhea" id="RHEA-COMP:11370"/>
        <dbReference type="ChEBI" id="CHEBI:15378"/>
        <dbReference type="ChEBI" id="CHEBI:57856"/>
        <dbReference type="ChEBI" id="CHEBI:59789"/>
        <dbReference type="ChEBI" id="CHEBI:85452"/>
        <dbReference type="ChEBI" id="CHEBI:85454"/>
        <dbReference type="EC" id="2.1.1.37"/>
    </reaction>
</comment>
<dbReference type="SUPFAM" id="SSF53335">
    <property type="entry name" value="S-adenosyl-L-methionine-dependent methyltransferases"/>
    <property type="match status" value="1"/>
</dbReference>
<evidence type="ECO:0000256" key="7">
    <source>
        <dbReference type="RuleBase" id="RU000417"/>
    </source>
</evidence>
<comment type="similarity">
    <text evidence="5 6">Belongs to the class I-like SAM-binding methyltransferase superfamily. C5-methyltransferase family.</text>
</comment>
<evidence type="ECO:0000256" key="2">
    <source>
        <dbReference type="ARBA" id="ARBA00022679"/>
    </source>
</evidence>